<comment type="caution">
    <text evidence="2">The sequence shown here is derived from an EMBL/GenBank/DDBJ whole genome shotgun (WGS) entry which is preliminary data.</text>
</comment>
<dbReference type="EMBL" id="AONC01000023">
    <property type="protein sequence ID" value="EXJ15661.1"/>
    <property type="molecule type" value="Genomic_DNA"/>
</dbReference>
<evidence type="ECO:0000313" key="2">
    <source>
        <dbReference type="EMBL" id="EXJ15661.1"/>
    </source>
</evidence>
<name>W9VF83_9GAMM</name>
<dbReference type="InterPro" id="IPR010261">
    <property type="entry name" value="Tir_chaperone"/>
</dbReference>
<evidence type="ECO:0000313" key="3">
    <source>
        <dbReference type="Proteomes" id="UP000019460"/>
    </source>
</evidence>
<evidence type="ECO:0000256" key="1">
    <source>
        <dbReference type="SAM" id="Coils"/>
    </source>
</evidence>
<dbReference type="CDD" id="cd17027">
    <property type="entry name" value="T3SC_IA_YscB_AscB-like"/>
    <property type="match status" value="1"/>
</dbReference>
<keyword evidence="3" id="KW-1185">Reference proteome</keyword>
<feature type="coiled-coil region" evidence="1">
    <location>
        <begin position="73"/>
        <end position="132"/>
    </location>
</feature>
<dbReference type="Gene3D" id="3.30.1460.10">
    <property type="match status" value="1"/>
</dbReference>
<reference evidence="2 3" key="1">
    <citation type="submission" date="2012-11" db="EMBL/GenBank/DDBJ databases">
        <title>Genome assembly of Thiorhodococcus sp. AK35.</title>
        <authorList>
            <person name="Nupur N."/>
            <person name="Khatri I."/>
            <person name="Subramanian S."/>
            <person name="Pinnaka A."/>
        </authorList>
    </citation>
    <scope>NUCLEOTIDE SEQUENCE [LARGE SCALE GENOMIC DNA]</scope>
    <source>
        <strain evidence="2 3">AK35</strain>
    </source>
</reference>
<dbReference type="OrthoDB" id="21620at2"/>
<accession>W9VF83</accession>
<dbReference type="SUPFAM" id="SSF69635">
    <property type="entry name" value="Type III secretory system chaperone-like"/>
    <property type="match status" value="1"/>
</dbReference>
<dbReference type="Proteomes" id="UP000019460">
    <property type="component" value="Unassembled WGS sequence"/>
</dbReference>
<dbReference type="GO" id="GO:0030254">
    <property type="term" value="P:protein secretion by the type III secretion system"/>
    <property type="evidence" value="ECO:0007669"/>
    <property type="project" value="InterPro"/>
</dbReference>
<organism evidence="2 3">
    <name type="scientific">Imhoffiella purpurea</name>
    <dbReference type="NCBI Taxonomy" id="1249627"/>
    <lineage>
        <taxon>Bacteria</taxon>
        <taxon>Pseudomonadati</taxon>
        <taxon>Pseudomonadota</taxon>
        <taxon>Gammaproteobacteria</taxon>
        <taxon>Chromatiales</taxon>
        <taxon>Chromatiaceae</taxon>
        <taxon>Imhoffiella</taxon>
    </lineage>
</organism>
<dbReference type="AlphaFoldDB" id="W9VF83"/>
<dbReference type="RefSeq" id="WP_043752135.1">
    <property type="nucleotide sequence ID" value="NZ_AONC01000023.1"/>
</dbReference>
<dbReference type="eggNOG" id="ENOG502ZRJW">
    <property type="taxonomic scope" value="Bacteria"/>
</dbReference>
<proteinExistence type="predicted"/>
<dbReference type="STRING" id="1249627.D779_1168"/>
<keyword evidence="1" id="KW-0175">Coiled coil</keyword>
<sequence>MTAALDTHLSDLLGRFAARRDLGALGADAEGRYRLELDGWLEVRIFQSGGDLFLEGSPGRLPAEDPREPDRIADLLREQVRDLEDQEEVLSLDPEGEDLILFRRLQASGLRLDDFERALESFANRLERWTRRLAADRTVPSPVAAPMHIIFP</sequence>
<dbReference type="Pfam" id="PF05932">
    <property type="entry name" value="CesT"/>
    <property type="match status" value="1"/>
</dbReference>
<gene>
    <name evidence="2" type="ORF">D779_1168</name>
</gene>
<protein>
    <submittedName>
        <fullName evidence="2">Uncharacterized protein</fullName>
    </submittedName>
</protein>